<evidence type="ECO:0000313" key="2">
    <source>
        <dbReference type="Proteomes" id="UP000053470"/>
    </source>
</evidence>
<proteinExistence type="predicted"/>
<reference evidence="1" key="1">
    <citation type="submission" date="2014-11" db="EMBL/GenBank/DDBJ databases">
        <authorList>
            <person name="Genoscope - CEA"/>
        </authorList>
    </citation>
    <scope>NUCLEOTIDE SEQUENCE</scope>
    <source>
        <strain evidence="1">IPO1609</strain>
    </source>
</reference>
<dbReference type="RefSeq" id="WP_003262100.1">
    <property type="nucleotide sequence ID" value="NZ_LN651281.1"/>
</dbReference>
<name>A0A7U7PQ53_RALSL</name>
<dbReference type="Proteomes" id="UP000053470">
    <property type="component" value="Unassembled WGS sequence"/>
</dbReference>
<keyword evidence="2" id="KW-1185">Reference proteome</keyword>
<organism evidence="1 2">
    <name type="scientific">Ralstonia solanacearum IPO1609</name>
    <dbReference type="NCBI Taxonomy" id="564066"/>
    <lineage>
        <taxon>Bacteria</taxon>
        <taxon>Pseudomonadati</taxon>
        <taxon>Pseudomonadota</taxon>
        <taxon>Betaproteobacteria</taxon>
        <taxon>Burkholderiales</taxon>
        <taxon>Burkholderiaceae</taxon>
        <taxon>Ralstonia</taxon>
        <taxon>Ralstonia solanacearum species complex</taxon>
    </lineage>
</organism>
<accession>A0A7U7PQ53</accession>
<sequence>MAHSYLEPCEEIEDVFATTQAGVADLGGRLVALSSFAACALPFVPVGRRADLEGAFRRLIAAQLASAAELSMPEAFSDALMLQFSALMHALRTVAE</sequence>
<reference evidence="1" key="2">
    <citation type="submission" date="2022-04" db="EMBL/GenBank/DDBJ databases">
        <title>Genomic draft of R. solanacearum strain IPO1609, a phylotype IIB1/biovar 2/race 3 strain isolated from potato in Europe.</title>
        <authorList>
            <person name="Boucher C."/>
            <person name="Carrere S."/>
            <person name="Dossat C."/>
            <person name="Elbaz M."/>
            <person name="Genin S."/>
            <person name="Gouzy J."/>
            <person name="Prior P."/>
            <person name="Segurens B."/>
            <person name="Wincker P."/>
        </authorList>
    </citation>
    <scope>NUCLEOTIDE SEQUENCE</scope>
    <source>
        <strain evidence="1">IPO1609</strain>
    </source>
</reference>
<gene>
    <name evidence="1" type="ORF">RSIPO_03291</name>
</gene>
<evidence type="ECO:0000313" key="1">
    <source>
        <dbReference type="EMBL" id="CEJ16592.1"/>
    </source>
</evidence>
<protein>
    <submittedName>
        <fullName evidence="1">Uncharacterized protein</fullName>
    </submittedName>
</protein>
<dbReference type="AlphaFoldDB" id="A0A7U7PQ53"/>
<dbReference type="EMBL" id="LN651281">
    <property type="protein sequence ID" value="CEJ16592.1"/>
    <property type="molecule type" value="Genomic_DNA"/>
</dbReference>